<feature type="compositionally biased region" description="Low complexity" evidence="1">
    <location>
        <begin position="30"/>
        <end position="39"/>
    </location>
</feature>
<protein>
    <submittedName>
        <fullName evidence="2">Uncharacterized protein</fullName>
    </submittedName>
</protein>
<feature type="compositionally biased region" description="Basic and acidic residues" evidence="1">
    <location>
        <begin position="189"/>
        <end position="201"/>
    </location>
</feature>
<evidence type="ECO:0000313" key="3">
    <source>
        <dbReference type="Proteomes" id="UP000738359"/>
    </source>
</evidence>
<comment type="caution">
    <text evidence="2">The sequence shown here is derived from an EMBL/GenBank/DDBJ whole genome shotgun (WGS) entry which is preliminary data.</text>
</comment>
<dbReference type="EMBL" id="JAAAHY010001287">
    <property type="protein sequence ID" value="KAF9950574.1"/>
    <property type="molecule type" value="Genomic_DNA"/>
</dbReference>
<feature type="region of interest" description="Disordered" evidence="1">
    <location>
        <begin position="314"/>
        <end position="397"/>
    </location>
</feature>
<evidence type="ECO:0000256" key="1">
    <source>
        <dbReference type="SAM" id="MobiDB-lite"/>
    </source>
</evidence>
<proteinExistence type="predicted"/>
<feature type="compositionally biased region" description="Basic residues" evidence="1">
    <location>
        <begin position="329"/>
        <end position="346"/>
    </location>
</feature>
<name>A0A9P6IWJ4_MORAP</name>
<sequence>MAIEDRSKWMAPPLTHNTPNAPLLPPRGLFSFRPSAPRAAADDRGGEMSGTVDRGLIKARIRKQQSIFRDQLSEMMQASHSTALTINTAAANIPASAGQQSTSSSSSSSSSMSETSPSESQVSICTTVSTTTTSPSSDSGMSGIDKSVLPSAFDRSAGFSLAEEKGKHSSESEYEAERHHIHKHGYRGGKVDRYGRFRDNEDSFSEASQPCSESTRGSIEDRPRGVRQVLRKVSASVKKKLHRLWPEEDDEHAQLRWVHMPVDEPDNSNPFYQVRYGVQFQSLVPQPPARFPYAPQIAYSSRYGSAVTIDPSDRADLKEEERQRERQNRRALLRRRSTAGRFRRRPNITLPPTEGRITEPVEVARIRRAYGGTPISKTQQRNEDRDRDKDQDHDSLLERMNRQVRTGTQEWTLTGVQQQQTQPSASTALPGNITRVAVSDANQRIVSRRSLNRTVSTRAQGRPVRREDLHRSQSSFRTQWEAYQRQKMVTGRDSSALASGSRSQVVECNTGFVQDLTARLEQVAATDQRAEAWNEVPVPVPVPVLMITPCPGPVSDTTPHGGRSSSSLASQITEPTSTYLTAPLARSRGEGVERRPRRGPSSLSPYASDIEVEGDHVSVRVRSSRSSVYSASSRVSAASSIANSIYSALSEDWIRPPYYAKPKSARYPLSLQQSIRTLPPHIMIGVRRTAHVHSDVKTVAEATRLAKQMRTRGLRDQNGDMIRPDVGDQLHTVEFTMVFKPIEESVIAQEEKQSQPTLLFRVPCKSAFPVAADSMGFVEYSSDDEDAEFSRDGSGRVTAVDVGEGERRAVLDVNDTSAMVAMGINPLDSHPNPLAFYNTHFAYFQEHGHFLEDTVWNAPPFSSANIEDSWSAQESNGGEQDIQESEPKEIRSGKGLEHAKPTIGDATMPPSSPDLPAQEASPRSKTVFKKAYARVRSFWFNGDPPTASTTAMPLATDRFQ</sequence>
<dbReference type="Proteomes" id="UP000738359">
    <property type="component" value="Unassembled WGS sequence"/>
</dbReference>
<feature type="region of interest" description="Disordered" evidence="1">
    <location>
        <begin position="869"/>
        <end position="923"/>
    </location>
</feature>
<feature type="region of interest" description="Disordered" evidence="1">
    <location>
        <begin position="95"/>
        <end position="148"/>
    </location>
</feature>
<feature type="compositionally biased region" description="Polar residues" evidence="1">
    <location>
        <begin position="555"/>
        <end position="580"/>
    </location>
</feature>
<dbReference type="OrthoDB" id="2423261at2759"/>
<gene>
    <name evidence="2" type="ORF">BGZ70_001303</name>
</gene>
<feature type="compositionally biased region" description="Basic and acidic residues" evidence="1">
    <location>
        <begin position="162"/>
        <end position="178"/>
    </location>
</feature>
<feature type="compositionally biased region" description="Low complexity" evidence="1">
    <location>
        <begin position="95"/>
        <end position="142"/>
    </location>
</feature>
<reference evidence="2" key="1">
    <citation type="journal article" date="2020" name="Fungal Divers.">
        <title>Resolving the Mortierellaceae phylogeny through synthesis of multi-gene phylogenetics and phylogenomics.</title>
        <authorList>
            <person name="Vandepol N."/>
            <person name="Liber J."/>
            <person name="Desiro A."/>
            <person name="Na H."/>
            <person name="Kennedy M."/>
            <person name="Barry K."/>
            <person name="Grigoriev I.V."/>
            <person name="Miller A.N."/>
            <person name="O'Donnell K."/>
            <person name="Stajich J.E."/>
            <person name="Bonito G."/>
        </authorList>
    </citation>
    <scope>NUCLEOTIDE SEQUENCE</scope>
    <source>
        <strain evidence="2">CK1249</strain>
    </source>
</reference>
<feature type="compositionally biased region" description="Polar residues" evidence="1">
    <location>
        <begin position="205"/>
        <end position="217"/>
    </location>
</feature>
<accession>A0A9P6IWJ4</accession>
<evidence type="ECO:0000313" key="2">
    <source>
        <dbReference type="EMBL" id="KAF9950574.1"/>
    </source>
</evidence>
<feature type="region of interest" description="Disordered" evidence="1">
    <location>
        <begin position="160"/>
        <end position="224"/>
    </location>
</feature>
<feature type="region of interest" description="Disordered" evidence="1">
    <location>
        <begin position="1"/>
        <end position="53"/>
    </location>
</feature>
<keyword evidence="3" id="KW-1185">Reference proteome</keyword>
<feature type="compositionally biased region" description="Basic and acidic residues" evidence="1">
    <location>
        <begin position="885"/>
        <end position="900"/>
    </location>
</feature>
<feature type="compositionally biased region" description="Polar residues" evidence="1">
    <location>
        <begin position="869"/>
        <end position="878"/>
    </location>
</feature>
<feature type="compositionally biased region" description="Basic and acidic residues" evidence="1">
    <location>
        <begin position="380"/>
        <end position="397"/>
    </location>
</feature>
<feature type="region of interest" description="Disordered" evidence="1">
    <location>
        <begin position="551"/>
        <end position="609"/>
    </location>
</feature>
<feature type="non-terminal residue" evidence="2">
    <location>
        <position position="960"/>
    </location>
</feature>
<dbReference type="AlphaFoldDB" id="A0A9P6IWJ4"/>
<feature type="compositionally biased region" description="Basic and acidic residues" evidence="1">
    <location>
        <begin position="314"/>
        <end position="328"/>
    </location>
</feature>
<organism evidence="2 3">
    <name type="scientific">Mortierella alpina</name>
    <name type="common">Oleaginous fungus</name>
    <name type="synonym">Mortierella renispora</name>
    <dbReference type="NCBI Taxonomy" id="64518"/>
    <lineage>
        <taxon>Eukaryota</taxon>
        <taxon>Fungi</taxon>
        <taxon>Fungi incertae sedis</taxon>
        <taxon>Mucoromycota</taxon>
        <taxon>Mortierellomycotina</taxon>
        <taxon>Mortierellomycetes</taxon>
        <taxon>Mortierellales</taxon>
        <taxon>Mortierellaceae</taxon>
        <taxon>Mortierella</taxon>
    </lineage>
</organism>
<feature type="compositionally biased region" description="Basic and acidic residues" evidence="1">
    <location>
        <begin position="356"/>
        <end position="365"/>
    </location>
</feature>